<feature type="transmembrane region" description="Helical" evidence="2">
    <location>
        <begin position="179"/>
        <end position="197"/>
    </location>
</feature>
<proteinExistence type="predicted"/>
<organism evidence="3 4">
    <name type="scientific">Gordonia asplenii</name>
    <dbReference type="NCBI Taxonomy" id="2725283"/>
    <lineage>
        <taxon>Bacteria</taxon>
        <taxon>Bacillati</taxon>
        <taxon>Actinomycetota</taxon>
        <taxon>Actinomycetes</taxon>
        <taxon>Mycobacteriales</taxon>
        <taxon>Gordoniaceae</taxon>
        <taxon>Gordonia</taxon>
    </lineage>
</organism>
<name>A0A848KTW6_9ACTN</name>
<feature type="transmembrane region" description="Helical" evidence="2">
    <location>
        <begin position="392"/>
        <end position="418"/>
    </location>
</feature>
<sequence length="489" mass="52529">MSSPPVSSTTPKSDPSQADSHESRPPRRPSSMTPLLRRLHFYAGILVAPFLIVATVTGAMYAVAPTLENLAYRGYLHADAAGPAKSVAAQVQAARRVLPDLTPTAVQPGIDGATTRVLFDDPSLGESYRWSVFIDPATATSQGALQVYGSSGALPMRAWIDQLHRNSHLGEPGRVYSELAASWLWVIALGGLALWINRFRKQRRAGRDTRLLSVDRSRSASTPGARLARTVNWHGAVGIWLVVGLVFLSATGLTWSKFAGENVTDLRSALNWNAPSVSTTLGHEHHGVPMDTSSAAPPEAFSPEALSTTISRLDAVVATARSAGLHGVVEVSIPADSATAYRVQQSREPWVFSRDVVAVDGASNTVVDVARFADWPFVAKLAEWGIQLHMGILFGVVSQLGLLALCIALLTVIVRGYVMWWRRRPRRGTAPLGPPPPAGAWRAAPYPAMAGVVVTAAVVGWFVPLLGVTLVGFLMFDAGLRSVSRLRHR</sequence>
<keyword evidence="2" id="KW-0812">Transmembrane</keyword>
<feature type="transmembrane region" description="Helical" evidence="2">
    <location>
        <begin position="41"/>
        <end position="64"/>
    </location>
</feature>
<feature type="transmembrane region" description="Helical" evidence="2">
    <location>
        <begin position="236"/>
        <end position="255"/>
    </location>
</feature>
<accession>A0A848KTW6</accession>
<dbReference type="EMBL" id="JABBNB010000013">
    <property type="protein sequence ID" value="NMO02364.1"/>
    <property type="molecule type" value="Genomic_DNA"/>
</dbReference>
<comment type="caution">
    <text evidence="3">The sequence shown here is derived from an EMBL/GenBank/DDBJ whole genome shotgun (WGS) entry which is preliminary data.</text>
</comment>
<reference evidence="3 4" key="1">
    <citation type="submission" date="2020-04" db="EMBL/GenBank/DDBJ databases">
        <title>Gordonia sp. nov. TBRC 11910.</title>
        <authorList>
            <person name="Suriyachadkun C."/>
        </authorList>
    </citation>
    <scope>NUCLEOTIDE SEQUENCE [LARGE SCALE GENOMIC DNA]</scope>
    <source>
        <strain evidence="3 4">TBRC 11910</strain>
    </source>
</reference>
<dbReference type="Pfam" id="PF03929">
    <property type="entry name" value="PepSY_TM"/>
    <property type="match status" value="1"/>
</dbReference>
<keyword evidence="2" id="KW-0472">Membrane</keyword>
<gene>
    <name evidence="3" type="ORF">HH308_14190</name>
</gene>
<feature type="region of interest" description="Disordered" evidence="1">
    <location>
        <begin position="1"/>
        <end position="32"/>
    </location>
</feature>
<dbReference type="PANTHER" id="PTHR34219">
    <property type="entry name" value="IRON-REGULATED INNER MEMBRANE PROTEIN-RELATED"/>
    <property type="match status" value="1"/>
</dbReference>
<dbReference type="RefSeq" id="WP_170194867.1">
    <property type="nucleotide sequence ID" value="NZ_JABBNB010000013.1"/>
</dbReference>
<dbReference type="Proteomes" id="UP000550729">
    <property type="component" value="Unassembled WGS sequence"/>
</dbReference>
<evidence type="ECO:0000256" key="2">
    <source>
        <dbReference type="SAM" id="Phobius"/>
    </source>
</evidence>
<feature type="transmembrane region" description="Helical" evidence="2">
    <location>
        <begin position="452"/>
        <end position="476"/>
    </location>
</feature>
<protein>
    <submittedName>
        <fullName evidence="3">PepSY domain-containing protein</fullName>
    </submittedName>
</protein>
<dbReference type="InterPro" id="IPR005625">
    <property type="entry name" value="PepSY-ass_TM"/>
</dbReference>
<evidence type="ECO:0000313" key="4">
    <source>
        <dbReference type="Proteomes" id="UP000550729"/>
    </source>
</evidence>
<dbReference type="PANTHER" id="PTHR34219:SF1">
    <property type="entry name" value="PEPSY DOMAIN-CONTAINING PROTEIN"/>
    <property type="match status" value="1"/>
</dbReference>
<evidence type="ECO:0000256" key="1">
    <source>
        <dbReference type="SAM" id="MobiDB-lite"/>
    </source>
</evidence>
<evidence type="ECO:0000313" key="3">
    <source>
        <dbReference type="EMBL" id="NMO02364.1"/>
    </source>
</evidence>
<keyword evidence="4" id="KW-1185">Reference proteome</keyword>
<feature type="compositionally biased region" description="Low complexity" evidence="1">
    <location>
        <begin position="1"/>
        <end position="16"/>
    </location>
</feature>
<dbReference type="AlphaFoldDB" id="A0A848KTW6"/>
<keyword evidence="2" id="KW-1133">Transmembrane helix</keyword>